<dbReference type="InterPro" id="IPR014284">
    <property type="entry name" value="RNA_pol_sigma-70_dom"/>
</dbReference>
<keyword evidence="10" id="KW-1185">Reference proteome</keyword>
<dbReference type="AlphaFoldDB" id="A0A143QNN3"/>
<dbReference type="Gene3D" id="1.10.1740.10">
    <property type="match status" value="1"/>
</dbReference>
<dbReference type="InterPro" id="IPR011990">
    <property type="entry name" value="TPR-like_helical_dom_sf"/>
</dbReference>
<evidence type="ECO:0000259" key="7">
    <source>
        <dbReference type="Pfam" id="PF08281"/>
    </source>
</evidence>
<dbReference type="PANTHER" id="PTHR47756:SF2">
    <property type="entry name" value="BLL6612 PROTEIN"/>
    <property type="match status" value="1"/>
</dbReference>
<gene>
    <name evidence="9" type="ORF">A3Q41_03309</name>
</gene>
<dbReference type="SUPFAM" id="SSF88659">
    <property type="entry name" value="Sigma3 and sigma4 domains of RNA polymerase sigma factors"/>
    <property type="match status" value="1"/>
</dbReference>
<keyword evidence="5" id="KW-0804">Transcription</keyword>
<dbReference type="OrthoDB" id="9780299at2"/>
<evidence type="ECO:0008006" key="11">
    <source>
        <dbReference type="Google" id="ProtNLM"/>
    </source>
</evidence>
<name>A0A143QNN3_RHOFA</name>
<reference evidence="10" key="2">
    <citation type="submission" date="2016-04" db="EMBL/GenBank/DDBJ databases">
        <title>Complete Genome and Plasmid Sequences for Rhodococcus fascians D188 and Draft Sequences for Rhodococcus spp. Isolates PBTS 1 and PBTS 2.</title>
        <authorList>
            <person name="Stamer R."/>
            <person name="Vereecke D."/>
            <person name="Zhang Y."/>
            <person name="Schilkey F."/>
            <person name="Devitt N."/>
            <person name="Randall J."/>
        </authorList>
    </citation>
    <scope>NUCLEOTIDE SEQUENCE [LARGE SCALE GENOMIC DNA]</scope>
    <source>
        <strain evidence="10">PBTS2</strain>
    </source>
</reference>
<dbReference type="Pfam" id="PF20239">
    <property type="entry name" value="DUF6596"/>
    <property type="match status" value="1"/>
</dbReference>
<keyword evidence="2" id="KW-0805">Transcription regulation</keyword>
<evidence type="ECO:0000259" key="6">
    <source>
        <dbReference type="Pfam" id="PF04542"/>
    </source>
</evidence>
<dbReference type="InterPro" id="IPR046531">
    <property type="entry name" value="DUF6596"/>
</dbReference>
<dbReference type="PATRIC" id="fig|1653479.3.peg.3356"/>
<dbReference type="PANTHER" id="PTHR47756">
    <property type="entry name" value="BLL6612 PROTEIN-RELATED"/>
    <property type="match status" value="1"/>
</dbReference>
<evidence type="ECO:0000256" key="2">
    <source>
        <dbReference type="ARBA" id="ARBA00023015"/>
    </source>
</evidence>
<dbReference type="InterPro" id="IPR013249">
    <property type="entry name" value="RNA_pol_sigma70_r4_t2"/>
</dbReference>
<dbReference type="KEGG" id="rhs:A3Q41_03309"/>
<protein>
    <recommendedName>
        <fullName evidence="11">RNA polymerase subunit sigma-24</fullName>
    </recommendedName>
</protein>
<dbReference type="SUPFAM" id="SSF48452">
    <property type="entry name" value="TPR-like"/>
    <property type="match status" value="1"/>
</dbReference>
<dbReference type="Proteomes" id="UP000076038">
    <property type="component" value="Chromosome"/>
</dbReference>
<dbReference type="InterPro" id="IPR013325">
    <property type="entry name" value="RNA_pol_sigma_r2"/>
</dbReference>
<accession>A0A143QNN3</accession>
<evidence type="ECO:0000256" key="1">
    <source>
        <dbReference type="ARBA" id="ARBA00010641"/>
    </source>
</evidence>
<dbReference type="SUPFAM" id="SSF88946">
    <property type="entry name" value="Sigma2 domain of RNA polymerase sigma factors"/>
    <property type="match status" value="1"/>
</dbReference>
<dbReference type="Pfam" id="PF08281">
    <property type="entry name" value="Sigma70_r4_2"/>
    <property type="match status" value="1"/>
</dbReference>
<evidence type="ECO:0000256" key="5">
    <source>
        <dbReference type="ARBA" id="ARBA00023163"/>
    </source>
</evidence>
<feature type="domain" description="RNA polymerase sigma-70 region 2" evidence="6">
    <location>
        <begin position="12"/>
        <end position="77"/>
    </location>
</feature>
<feature type="domain" description="DUF6596" evidence="8">
    <location>
        <begin position="181"/>
        <end position="279"/>
    </location>
</feature>
<dbReference type="GO" id="GO:0003677">
    <property type="term" value="F:DNA binding"/>
    <property type="evidence" value="ECO:0007669"/>
    <property type="project" value="UniProtKB-KW"/>
</dbReference>
<dbReference type="GO" id="GO:0016987">
    <property type="term" value="F:sigma factor activity"/>
    <property type="evidence" value="ECO:0007669"/>
    <property type="project" value="UniProtKB-KW"/>
</dbReference>
<evidence type="ECO:0000313" key="10">
    <source>
        <dbReference type="Proteomes" id="UP000076038"/>
    </source>
</evidence>
<feature type="domain" description="RNA polymerase sigma factor 70 region 4 type 2" evidence="7">
    <location>
        <begin position="113"/>
        <end position="163"/>
    </location>
</feature>
<dbReference type="EMBL" id="CP015220">
    <property type="protein sequence ID" value="AMY24600.1"/>
    <property type="molecule type" value="Genomic_DNA"/>
</dbReference>
<dbReference type="RefSeq" id="WP_048319727.1">
    <property type="nucleotide sequence ID" value="NZ_CP015220.1"/>
</dbReference>
<dbReference type="InterPro" id="IPR007627">
    <property type="entry name" value="RNA_pol_sigma70_r2"/>
</dbReference>
<comment type="similarity">
    <text evidence="1">Belongs to the sigma-70 factor family. ECF subfamily.</text>
</comment>
<evidence type="ECO:0000259" key="8">
    <source>
        <dbReference type="Pfam" id="PF20239"/>
    </source>
</evidence>
<proteinExistence type="inferred from homology"/>
<keyword evidence="4" id="KW-0238">DNA-binding</keyword>
<reference evidence="9 10" key="1">
    <citation type="journal article" date="2016" name="Genome Announc.">
        <title>Complete Genome and Plasmid Sequences for Rhodococcus fascians D188 and Draft Sequences for Rhodococcus Isolates PBTS 1 and PBTS 2.</title>
        <authorList>
            <person name="Stamler R.A."/>
            <person name="Vereecke D."/>
            <person name="Zhang Y."/>
            <person name="Schilkey F."/>
            <person name="Devitt N."/>
            <person name="Randall J.J."/>
        </authorList>
    </citation>
    <scope>NUCLEOTIDE SEQUENCE [LARGE SCALE GENOMIC DNA]</scope>
    <source>
        <strain evidence="9 10">PBTS2</strain>
    </source>
</reference>
<dbReference type="Pfam" id="PF04542">
    <property type="entry name" value="Sigma70_r2"/>
    <property type="match status" value="1"/>
</dbReference>
<organism evidence="9 10">
    <name type="scientific">Rhodococcoides fascians</name>
    <name type="common">Rhodococcus fascians</name>
    <dbReference type="NCBI Taxonomy" id="1828"/>
    <lineage>
        <taxon>Bacteria</taxon>
        <taxon>Bacillati</taxon>
        <taxon>Actinomycetota</taxon>
        <taxon>Actinomycetes</taxon>
        <taxon>Mycobacteriales</taxon>
        <taxon>Nocardiaceae</taxon>
        <taxon>Rhodococcoides</taxon>
    </lineage>
</organism>
<dbReference type="NCBIfam" id="TIGR02937">
    <property type="entry name" value="sigma70-ECF"/>
    <property type="match status" value="1"/>
</dbReference>
<dbReference type="Gene3D" id="1.25.40.10">
    <property type="entry name" value="Tetratricopeptide repeat domain"/>
    <property type="match status" value="1"/>
</dbReference>
<dbReference type="GO" id="GO:0006352">
    <property type="term" value="P:DNA-templated transcription initiation"/>
    <property type="evidence" value="ECO:0007669"/>
    <property type="project" value="InterPro"/>
</dbReference>
<evidence type="ECO:0000256" key="3">
    <source>
        <dbReference type="ARBA" id="ARBA00023082"/>
    </source>
</evidence>
<sequence length="418" mass="45660">MSTPAEQLSATIRDEGRRVLATLVRITGSLAVAEDAVSEAVVAALDHWPRSGVPDNPRAWLTTVARNKALDIVRREAGRSVKEREAANLALLTQDWRAEDEDSISDDMLRLVFTCCHPALSVEAQVALSLRTLCGLATVDVARLMLVPEATMAKRLTRAKKKIAAANIAYRVPDSAELPQRLDAVATTVYLLFTAGHLGGETLVRPQLCDEAIRLARLMIELMPDEPSLRALLALMLFTDSRRATRIDEEGGLVRLEDQDRSRWNREAIEEGMQWVGSALRRSETRPNRYTVQAAIAACHSGAATYADTDWSRIVELYDVLSGVENTPIVALNRAVAVGESRGPAAGLEALDAIASLGGHYLWHACRAVMLDRLGRAEEARSARTTALSLDPSPAERAFLRAQLESPVGPDQHRPGEI</sequence>
<evidence type="ECO:0000256" key="4">
    <source>
        <dbReference type="ARBA" id="ARBA00023125"/>
    </source>
</evidence>
<evidence type="ECO:0000313" key="9">
    <source>
        <dbReference type="EMBL" id="AMY24600.1"/>
    </source>
</evidence>
<keyword evidence="3" id="KW-0731">Sigma factor</keyword>
<dbReference type="InterPro" id="IPR013324">
    <property type="entry name" value="RNA_pol_sigma_r3/r4-like"/>
</dbReference>